<dbReference type="Gene3D" id="3.40.50.140">
    <property type="match status" value="1"/>
</dbReference>
<keyword evidence="1" id="KW-0238">DNA-binding</keyword>
<reference evidence="2 3" key="1">
    <citation type="submission" date="2018-11" db="EMBL/GenBank/DDBJ databases">
        <authorList>
            <person name="Lopez-Roques C."/>
            <person name="Donnadieu C."/>
            <person name="Bouchez O."/>
            <person name="Klopp C."/>
            <person name="Cabau C."/>
            <person name="Zahm M."/>
        </authorList>
    </citation>
    <scope>NUCLEOTIDE SEQUENCE [LARGE SCALE GENOMIC DNA]</scope>
    <source>
        <strain evidence="2">RS831</strain>
        <tissue evidence="2">Whole body</tissue>
    </source>
</reference>
<dbReference type="PANTHER" id="PTHR11390:SF21">
    <property type="entry name" value="DNA TOPOISOMERASE 3-ALPHA"/>
    <property type="match status" value="1"/>
</dbReference>
<dbReference type="GO" id="GO:0006281">
    <property type="term" value="P:DNA repair"/>
    <property type="evidence" value="ECO:0007669"/>
    <property type="project" value="TreeGrafter"/>
</dbReference>
<dbReference type="GO" id="GO:0005634">
    <property type="term" value="C:nucleus"/>
    <property type="evidence" value="ECO:0007669"/>
    <property type="project" value="TreeGrafter"/>
</dbReference>
<dbReference type="InterPro" id="IPR000380">
    <property type="entry name" value="Topo_IA"/>
</dbReference>
<name>A0A437D2W9_ORYJA</name>
<dbReference type="GO" id="GO:0003677">
    <property type="term" value="F:DNA binding"/>
    <property type="evidence" value="ECO:0007669"/>
    <property type="project" value="UniProtKB-KW"/>
</dbReference>
<keyword evidence="3" id="KW-1185">Reference proteome</keyword>
<evidence type="ECO:0000256" key="1">
    <source>
        <dbReference type="RuleBase" id="RU362092"/>
    </source>
</evidence>
<evidence type="ECO:0000313" key="2">
    <source>
        <dbReference type="EMBL" id="RVE69228.1"/>
    </source>
</evidence>
<dbReference type="GO" id="GO:0003917">
    <property type="term" value="F:DNA topoisomerase type I (single strand cut, ATP-independent) activity"/>
    <property type="evidence" value="ECO:0007669"/>
    <property type="project" value="UniProtKB-EC"/>
</dbReference>
<dbReference type="PANTHER" id="PTHR11390">
    <property type="entry name" value="PROKARYOTIC DNA TOPOISOMERASE"/>
    <property type="match status" value="1"/>
</dbReference>
<dbReference type="GO" id="GO:0031422">
    <property type="term" value="C:RecQ family helicase-topoisomerase III complex"/>
    <property type="evidence" value="ECO:0007669"/>
    <property type="project" value="TreeGrafter"/>
</dbReference>
<dbReference type="Proteomes" id="UP000283210">
    <property type="component" value="Chromosome 8"/>
</dbReference>
<dbReference type="AlphaFoldDB" id="A0A437D2W9"/>
<reference evidence="2 3" key="2">
    <citation type="submission" date="2019-01" db="EMBL/GenBank/DDBJ databases">
        <title>A chromosome length genome reference of the Java medaka (oryzias javanicus).</title>
        <authorList>
            <person name="Herpin A."/>
            <person name="Takehana Y."/>
            <person name="Naruse K."/>
            <person name="Ansai S."/>
            <person name="Kawaguchi M."/>
        </authorList>
    </citation>
    <scope>NUCLEOTIDE SEQUENCE [LARGE SCALE GENOMIC DNA]</scope>
    <source>
        <strain evidence="2">RS831</strain>
        <tissue evidence="2">Whole body</tissue>
    </source>
</reference>
<keyword evidence="1" id="KW-0413">Isomerase</keyword>
<comment type="similarity">
    <text evidence="1">Belongs to the type IA topoisomerase family.</text>
</comment>
<evidence type="ECO:0000313" key="3">
    <source>
        <dbReference type="Proteomes" id="UP000283210"/>
    </source>
</evidence>
<dbReference type="InterPro" id="IPR023405">
    <property type="entry name" value="Topo_IA_core_domain"/>
</dbReference>
<comment type="catalytic activity">
    <reaction evidence="1">
        <text>ATP-independent breakage of single-stranded DNA, followed by passage and rejoining.</text>
        <dbReference type="EC" id="5.6.2.1"/>
    </reaction>
</comment>
<dbReference type="EC" id="5.6.2.1" evidence="1"/>
<dbReference type="SUPFAM" id="SSF56712">
    <property type="entry name" value="Prokaryotic type I DNA topoisomerase"/>
    <property type="match status" value="1"/>
</dbReference>
<protein>
    <recommendedName>
        <fullName evidence="1">DNA topoisomerase</fullName>
        <ecNumber evidence="1">5.6.2.1</ecNumber>
    </recommendedName>
</protein>
<dbReference type="EMBL" id="CM012444">
    <property type="protein sequence ID" value="RVE69228.1"/>
    <property type="molecule type" value="Genomic_DNA"/>
</dbReference>
<dbReference type="GO" id="GO:0006310">
    <property type="term" value="P:DNA recombination"/>
    <property type="evidence" value="ECO:0007669"/>
    <property type="project" value="TreeGrafter"/>
</dbReference>
<dbReference type="OrthoDB" id="430051at2759"/>
<accession>A0A437D2W9</accession>
<sequence>MLIVHLLSRSSFRSGLFRLIFQPRFLCAAQRSRCTDTTQETNMIRSRTQIKRVLCVAEKNDAAKGISEIMSNGRARRREGMSKFNKIYEYEYFLFGQNVTVTMTSVSGHLLAGVQSSFSEMAQL</sequence>
<gene>
    <name evidence="2" type="ORF">OJAV_G00075520</name>
</gene>
<proteinExistence type="inferred from homology"/>
<dbReference type="GO" id="GO:0006265">
    <property type="term" value="P:DNA topological change"/>
    <property type="evidence" value="ECO:0007669"/>
    <property type="project" value="InterPro"/>
</dbReference>
<keyword evidence="1" id="KW-0799">Topoisomerase</keyword>
<organism evidence="2 3">
    <name type="scientific">Oryzias javanicus</name>
    <name type="common">Javanese ricefish</name>
    <name type="synonym">Aplocheilus javanicus</name>
    <dbReference type="NCBI Taxonomy" id="123683"/>
    <lineage>
        <taxon>Eukaryota</taxon>
        <taxon>Metazoa</taxon>
        <taxon>Chordata</taxon>
        <taxon>Craniata</taxon>
        <taxon>Vertebrata</taxon>
        <taxon>Euteleostomi</taxon>
        <taxon>Actinopterygii</taxon>
        <taxon>Neopterygii</taxon>
        <taxon>Teleostei</taxon>
        <taxon>Neoteleostei</taxon>
        <taxon>Acanthomorphata</taxon>
        <taxon>Ovalentaria</taxon>
        <taxon>Atherinomorphae</taxon>
        <taxon>Beloniformes</taxon>
        <taxon>Adrianichthyidae</taxon>
        <taxon>Oryziinae</taxon>
        <taxon>Oryzias</taxon>
    </lineage>
</organism>
<comment type="function">
    <text evidence="1">Introduces a single-strand break via transesterification at a target site in duplex DNA. Releases the supercoiling and torsional tension of DNA introduced during the DNA replication and transcription by transiently cleaving and rejoining one strand of the DNA duplex. The scissile phosphodiester is attacked by the catalytic tyrosine of the enzyme, resulting in the formation of a DNA-(5'-phosphotyrosyl)-enzyme intermediate and the expulsion of a 3'-OH DNA strand.</text>
</comment>